<dbReference type="Proteomes" id="UP001152797">
    <property type="component" value="Unassembled WGS sequence"/>
</dbReference>
<name>A0A9P1CV11_9DINO</name>
<dbReference type="SUPFAM" id="SSF53335">
    <property type="entry name" value="S-adenosyl-L-methionine-dependent methyltransferases"/>
    <property type="match status" value="1"/>
</dbReference>
<dbReference type="PANTHER" id="PTHR14614">
    <property type="entry name" value="HEPATOCELLULAR CARCINOMA-ASSOCIATED ANTIGEN"/>
    <property type="match status" value="1"/>
</dbReference>
<dbReference type="Pfam" id="PF10294">
    <property type="entry name" value="Methyltransf_16"/>
    <property type="match status" value="1"/>
</dbReference>
<proteinExistence type="predicted"/>
<dbReference type="CDD" id="cd02440">
    <property type="entry name" value="AdoMet_MTases"/>
    <property type="match status" value="1"/>
</dbReference>
<evidence type="ECO:0000313" key="2">
    <source>
        <dbReference type="EMBL" id="CAL1150838.1"/>
    </source>
</evidence>
<dbReference type="EMBL" id="CAMXCT010002336">
    <property type="protein sequence ID" value="CAI3997463.1"/>
    <property type="molecule type" value="Genomic_DNA"/>
</dbReference>
<dbReference type="OrthoDB" id="431025at2759"/>
<dbReference type="AlphaFoldDB" id="A0A9P1CV11"/>
<dbReference type="EMBL" id="CAMXCT020002336">
    <property type="protein sequence ID" value="CAL1150838.1"/>
    <property type="molecule type" value="Genomic_DNA"/>
</dbReference>
<gene>
    <name evidence="1" type="ORF">C1SCF055_LOCUS23844</name>
</gene>
<comment type="caution">
    <text evidence="1">The sequence shown here is derived from an EMBL/GenBank/DDBJ whole genome shotgun (WGS) entry which is preliminary data.</text>
</comment>
<reference evidence="2" key="2">
    <citation type="submission" date="2024-04" db="EMBL/GenBank/DDBJ databases">
        <authorList>
            <person name="Chen Y."/>
            <person name="Shah S."/>
            <person name="Dougan E. K."/>
            <person name="Thang M."/>
            <person name="Chan C."/>
        </authorList>
    </citation>
    <scope>NUCLEOTIDE SEQUENCE [LARGE SCALE GENOMIC DNA]</scope>
</reference>
<accession>A0A9P1CV11</accession>
<keyword evidence="3" id="KW-0808">Transferase</keyword>
<dbReference type="InterPro" id="IPR029063">
    <property type="entry name" value="SAM-dependent_MTases_sf"/>
</dbReference>
<dbReference type="GO" id="GO:0008168">
    <property type="term" value="F:methyltransferase activity"/>
    <property type="evidence" value="ECO:0007669"/>
    <property type="project" value="UniProtKB-KW"/>
</dbReference>
<keyword evidence="3" id="KW-0489">Methyltransferase</keyword>
<organism evidence="1">
    <name type="scientific">Cladocopium goreaui</name>
    <dbReference type="NCBI Taxonomy" id="2562237"/>
    <lineage>
        <taxon>Eukaryota</taxon>
        <taxon>Sar</taxon>
        <taxon>Alveolata</taxon>
        <taxon>Dinophyceae</taxon>
        <taxon>Suessiales</taxon>
        <taxon>Symbiodiniaceae</taxon>
        <taxon>Cladocopium</taxon>
    </lineage>
</organism>
<evidence type="ECO:0000313" key="1">
    <source>
        <dbReference type="EMBL" id="CAI3997463.1"/>
    </source>
</evidence>
<protein>
    <submittedName>
        <fullName evidence="3">Protein-lysine methyltransferase C42C1.13</fullName>
    </submittedName>
</protein>
<sequence length="268" mass="28582">MAPWISGAVMGLAPPHLVGMTLAQSHLLVPVSKELSIDLLEAALPEQERFVEGALESTGAAEGDPYGVVLWPAAQVVAAALLALLLRDGSRRRIVELGCGTGLCSLAASTVPKTVVLATDYRQEPLELLQQAAVLNRERLQRTGAIETSTISTKCLDFTQQAVPEADVIVAADLLYLRSASEALARGCIAALRTGSHILVGDSDRPGRQAFLSVLRSALREDRGNFERLQGWSLASPRHELIASTSTSTTKPRALPVGLMYLQPDDLA</sequence>
<dbReference type="InterPro" id="IPR019410">
    <property type="entry name" value="Methyltransf_16"/>
</dbReference>
<evidence type="ECO:0000313" key="3">
    <source>
        <dbReference type="EMBL" id="CAL4784775.1"/>
    </source>
</evidence>
<keyword evidence="4" id="KW-1185">Reference proteome</keyword>
<dbReference type="Gene3D" id="3.40.50.150">
    <property type="entry name" value="Vaccinia Virus protein VP39"/>
    <property type="match status" value="1"/>
</dbReference>
<reference evidence="1" key="1">
    <citation type="submission" date="2022-10" db="EMBL/GenBank/DDBJ databases">
        <authorList>
            <person name="Chen Y."/>
            <person name="Dougan E. K."/>
            <person name="Chan C."/>
            <person name="Rhodes N."/>
            <person name="Thang M."/>
        </authorList>
    </citation>
    <scope>NUCLEOTIDE SEQUENCE</scope>
</reference>
<dbReference type="EMBL" id="CAMXCT030002336">
    <property type="protein sequence ID" value="CAL4784775.1"/>
    <property type="molecule type" value="Genomic_DNA"/>
</dbReference>
<evidence type="ECO:0000313" key="4">
    <source>
        <dbReference type="Proteomes" id="UP001152797"/>
    </source>
</evidence>
<dbReference type="GO" id="GO:0032259">
    <property type="term" value="P:methylation"/>
    <property type="evidence" value="ECO:0007669"/>
    <property type="project" value="UniProtKB-KW"/>
</dbReference>